<gene>
    <name evidence="1" type="ORF">PoB_002667100</name>
</gene>
<accession>A0AAV4A073</accession>
<proteinExistence type="predicted"/>
<dbReference type="AlphaFoldDB" id="A0AAV4A073"/>
<evidence type="ECO:0000313" key="1">
    <source>
        <dbReference type="EMBL" id="GFO00166.1"/>
    </source>
</evidence>
<organism evidence="1 2">
    <name type="scientific">Plakobranchus ocellatus</name>
    <dbReference type="NCBI Taxonomy" id="259542"/>
    <lineage>
        <taxon>Eukaryota</taxon>
        <taxon>Metazoa</taxon>
        <taxon>Spiralia</taxon>
        <taxon>Lophotrochozoa</taxon>
        <taxon>Mollusca</taxon>
        <taxon>Gastropoda</taxon>
        <taxon>Heterobranchia</taxon>
        <taxon>Euthyneura</taxon>
        <taxon>Panpulmonata</taxon>
        <taxon>Sacoglossa</taxon>
        <taxon>Placobranchoidea</taxon>
        <taxon>Plakobranchidae</taxon>
        <taxon>Plakobranchus</taxon>
    </lineage>
</organism>
<evidence type="ECO:0000313" key="2">
    <source>
        <dbReference type="Proteomes" id="UP000735302"/>
    </source>
</evidence>
<comment type="caution">
    <text evidence="1">The sequence shown here is derived from an EMBL/GenBank/DDBJ whole genome shotgun (WGS) entry which is preliminary data.</text>
</comment>
<reference evidence="1 2" key="1">
    <citation type="journal article" date="2021" name="Elife">
        <title>Chloroplast acquisition without the gene transfer in kleptoplastic sea slugs, Plakobranchus ocellatus.</title>
        <authorList>
            <person name="Maeda T."/>
            <person name="Takahashi S."/>
            <person name="Yoshida T."/>
            <person name="Shimamura S."/>
            <person name="Takaki Y."/>
            <person name="Nagai Y."/>
            <person name="Toyoda A."/>
            <person name="Suzuki Y."/>
            <person name="Arimoto A."/>
            <person name="Ishii H."/>
            <person name="Satoh N."/>
            <person name="Nishiyama T."/>
            <person name="Hasebe M."/>
            <person name="Maruyama T."/>
            <person name="Minagawa J."/>
            <person name="Obokata J."/>
            <person name="Shigenobu S."/>
        </authorList>
    </citation>
    <scope>NUCLEOTIDE SEQUENCE [LARGE SCALE GENOMIC DNA]</scope>
</reference>
<keyword evidence="2" id="KW-1185">Reference proteome</keyword>
<name>A0AAV4A073_9GAST</name>
<dbReference type="EMBL" id="BLXT01003049">
    <property type="protein sequence ID" value="GFO00166.1"/>
    <property type="molecule type" value="Genomic_DNA"/>
</dbReference>
<dbReference type="Proteomes" id="UP000735302">
    <property type="component" value="Unassembled WGS sequence"/>
</dbReference>
<protein>
    <submittedName>
        <fullName evidence="1">Uncharacterized protein</fullName>
    </submittedName>
</protein>
<sequence>MSGLNPGTVGATVSLTKDQLQARRLGIHISTREVKSLDTPCRQRTNTACCFFSSLELLQSAIANIPHQGYQKPVLQFAFANIPHRIYHKPMLQFVFANKLT</sequence>